<sequence length="77" mass="8741">MVFVLPMCSNLRGQPQVPAPGFFRWGALLEDVEVLMQQLRKPVMKSPRMIFISGLNNKLSSSHLCYSLHPTRRLNSA</sequence>
<accession>A0A5B0MV97</accession>
<proteinExistence type="predicted"/>
<evidence type="ECO:0000313" key="1">
    <source>
        <dbReference type="EMBL" id="KAA1080895.1"/>
    </source>
</evidence>
<dbReference type="Proteomes" id="UP000324748">
    <property type="component" value="Unassembled WGS sequence"/>
</dbReference>
<protein>
    <submittedName>
        <fullName evidence="1">Uncharacterized protein</fullName>
    </submittedName>
</protein>
<dbReference type="AlphaFoldDB" id="A0A5B0MV97"/>
<comment type="caution">
    <text evidence="1">The sequence shown here is derived from an EMBL/GenBank/DDBJ whole genome shotgun (WGS) entry which is preliminary data.</text>
</comment>
<organism evidence="1 2">
    <name type="scientific">Puccinia graminis f. sp. tritici</name>
    <dbReference type="NCBI Taxonomy" id="56615"/>
    <lineage>
        <taxon>Eukaryota</taxon>
        <taxon>Fungi</taxon>
        <taxon>Dikarya</taxon>
        <taxon>Basidiomycota</taxon>
        <taxon>Pucciniomycotina</taxon>
        <taxon>Pucciniomycetes</taxon>
        <taxon>Pucciniales</taxon>
        <taxon>Pucciniaceae</taxon>
        <taxon>Puccinia</taxon>
    </lineage>
</organism>
<dbReference type="EMBL" id="VSWC01000131">
    <property type="protein sequence ID" value="KAA1080895.1"/>
    <property type="molecule type" value="Genomic_DNA"/>
</dbReference>
<reference evidence="1 2" key="1">
    <citation type="submission" date="2019-05" db="EMBL/GenBank/DDBJ databases">
        <title>Emergence of the Ug99 lineage of the wheat stem rust pathogen through somatic hybridization.</title>
        <authorList>
            <person name="Li F."/>
            <person name="Upadhyaya N.M."/>
            <person name="Sperschneider J."/>
            <person name="Matny O."/>
            <person name="Nguyen-Phuc H."/>
            <person name="Mago R."/>
            <person name="Raley C."/>
            <person name="Miller M.E."/>
            <person name="Silverstein K.A.T."/>
            <person name="Henningsen E."/>
            <person name="Hirsch C.D."/>
            <person name="Visser B."/>
            <person name="Pretorius Z.A."/>
            <person name="Steffenson B.J."/>
            <person name="Schwessinger B."/>
            <person name="Dodds P.N."/>
            <person name="Figueroa M."/>
        </authorList>
    </citation>
    <scope>NUCLEOTIDE SEQUENCE [LARGE SCALE GENOMIC DNA]</scope>
    <source>
        <strain evidence="1">21-0</strain>
    </source>
</reference>
<evidence type="ECO:0000313" key="2">
    <source>
        <dbReference type="Proteomes" id="UP000324748"/>
    </source>
</evidence>
<keyword evidence="2" id="KW-1185">Reference proteome</keyword>
<name>A0A5B0MV97_PUCGR</name>
<gene>
    <name evidence="1" type="ORF">PGT21_024892</name>
</gene>